<dbReference type="InterPro" id="IPR030382">
    <property type="entry name" value="MeTrfase_TRM5/TYW2"/>
</dbReference>
<keyword evidence="2" id="KW-0808">Transferase</keyword>
<name>A0A4Q4TJ33_9PEZI</name>
<dbReference type="SUPFAM" id="SSF53335">
    <property type="entry name" value="S-adenosyl-L-methionine-dependent methyltransferases"/>
    <property type="match status" value="1"/>
</dbReference>
<dbReference type="Gene3D" id="3.40.50.150">
    <property type="entry name" value="Vaccinia Virus protein VP39"/>
    <property type="match status" value="1"/>
</dbReference>
<comment type="function">
    <text evidence="2">S-adenosyl-L-methionine-dependent transferase that acts as a component of the wybutosine biosynthesis pathway. Wybutosine is a hyper modified guanosine with a tricyclic base found at the 3'-position adjacent to the anticodon of eukaryotic phenylalanine tRNA. Catalyzes the transfer of the alpha-amino-alpha-carboxypropyl (acp) group from S-adenosyl-L-methionine to the C-7 position of 4-demethylwyosine (imG-14) to produce wybutosine-86.</text>
</comment>
<keyword evidence="2" id="KW-0949">S-adenosyl-L-methionine</keyword>
<dbReference type="PANTHER" id="PTHR23245">
    <property type="entry name" value="TRNA METHYLTRANSFERASE"/>
    <property type="match status" value="1"/>
</dbReference>
<comment type="pathway">
    <text evidence="2">tRNA modification; wybutosine-tRNA(Phe) biosynthesis.</text>
</comment>
<comment type="catalytic activity">
    <reaction evidence="1">
        <text>4-demethylwyosine(37) in tRNA(Phe) + S-adenosyl-L-methionine = 4-demethyl-7-[(3S)-3-amino-3-carboxypropyl]wyosine(37) in tRNA(Phe) + S-methyl-5'-thioadenosine + H(+)</text>
        <dbReference type="Rhea" id="RHEA:36355"/>
        <dbReference type="Rhea" id="RHEA-COMP:10164"/>
        <dbReference type="Rhea" id="RHEA-COMP:10378"/>
        <dbReference type="ChEBI" id="CHEBI:15378"/>
        <dbReference type="ChEBI" id="CHEBI:17509"/>
        <dbReference type="ChEBI" id="CHEBI:59789"/>
        <dbReference type="ChEBI" id="CHEBI:64315"/>
        <dbReference type="ChEBI" id="CHEBI:73550"/>
        <dbReference type="EC" id="2.5.1.114"/>
    </reaction>
</comment>
<keyword evidence="6" id="KW-1185">Reference proteome</keyword>
<evidence type="ECO:0000259" key="4">
    <source>
        <dbReference type="PROSITE" id="PS51684"/>
    </source>
</evidence>
<sequence>MNSQNPQVKPKRKAPQQNPIEAALTSWFDSAFPGFQQHDRDRLLAQAPKRWIVYEPMVLLPTGAFGSAAWSEVLHSTDGEHLDELWRGILSAISKRQKVELIHLAVNEGIPLHTPGETGESNGAASTRQERVAEENILRSPSGLRMLYGDFGPSTISDPSGGPSEADFEAALWVSTKQNGIFQTWAPRWTMFSRGNIKEKARLLGFHSDRERERPQVQATAAAANEGTPRTERGIRTPREARARARRRLGNAWAVDLYAGIGYFVFSYARLGMRVLCWELNPWSVEGLCRGARANGWGVRVIRGRELALASSTGELFLDGGGEQIVVFLEDNARAAPRVDELRRSGALGADVGVLHVNCGLLPTSEASWRSAWDILQGSEEAWLHLHENVGVADIERRKGEIEGWFGELAKMDGGSKSAYVDHVEQVKTFAPGVWHCVFDMYITRSGSIT</sequence>
<protein>
    <recommendedName>
        <fullName evidence="2">tRNA wybutosine-synthesizing protein 2</fullName>
        <shortName evidence="2">tRNA-yW-synthesizing protein 2</shortName>
    </recommendedName>
    <alternativeName>
        <fullName evidence="2">tRNA(Phe) (4-demethylwyosine(37)-C(7)) aminocarboxypropyltransferase</fullName>
    </alternativeName>
</protein>
<dbReference type="GO" id="GO:0008757">
    <property type="term" value="F:S-adenosylmethionine-dependent methyltransferase activity"/>
    <property type="evidence" value="ECO:0007669"/>
    <property type="project" value="InterPro"/>
</dbReference>
<comment type="subcellular location">
    <subcellularLocation>
        <location evidence="2">Cytoplasm</location>
    </subcellularLocation>
</comment>
<dbReference type="InterPro" id="IPR026274">
    <property type="entry name" value="tRNA_wybutosine_synth_prot_2"/>
</dbReference>
<evidence type="ECO:0000256" key="1">
    <source>
        <dbReference type="ARBA" id="ARBA00049400"/>
    </source>
</evidence>
<dbReference type="GO" id="GO:0102522">
    <property type="term" value="F:tRNA 4-demethylwyosine alpha-amino-alpha-carboxypropyltransferase activity"/>
    <property type="evidence" value="ECO:0007669"/>
    <property type="project" value="UniProtKB-EC"/>
</dbReference>
<dbReference type="PANTHER" id="PTHR23245:SF25">
    <property type="entry name" value="TRNA WYBUTOSINE-SYNTHESIZING PROTEIN 2 HOMOLOG"/>
    <property type="match status" value="1"/>
</dbReference>
<reference evidence="5 6" key="1">
    <citation type="submission" date="2018-06" db="EMBL/GenBank/DDBJ databases">
        <title>Complete Genomes of Monosporascus.</title>
        <authorList>
            <person name="Robinson A.J."/>
            <person name="Natvig D.O."/>
        </authorList>
    </citation>
    <scope>NUCLEOTIDE SEQUENCE [LARGE SCALE GENOMIC DNA]</scope>
    <source>
        <strain evidence="5 6">CBS 110550</strain>
    </source>
</reference>
<evidence type="ECO:0000256" key="3">
    <source>
        <dbReference type="SAM" id="MobiDB-lite"/>
    </source>
</evidence>
<evidence type="ECO:0000313" key="6">
    <source>
        <dbReference type="Proteomes" id="UP000293360"/>
    </source>
</evidence>
<feature type="region of interest" description="Disordered" evidence="3">
    <location>
        <begin position="111"/>
        <end position="131"/>
    </location>
</feature>
<dbReference type="UniPathway" id="UPA00375"/>
<dbReference type="PIRSF" id="PIRSF038972">
    <property type="entry name" value="Trm12"/>
    <property type="match status" value="1"/>
</dbReference>
<dbReference type="STRING" id="155417.A0A4Q4TJ33"/>
<evidence type="ECO:0000313" key="5">
    <source>
        <dbReference type="EMBL" id="RYP05590.1"/>
    </source>
</evidence>
<comment type="similarity">
    <text evidence="2">Belongs to the class I-like SAM-binding methyltransferase superfamily. TRM5/TYW2 family.</text>
</comment>
<gene>
    <name evidence="5" type="ORF">DL764_003703</name>
</gene>
<keyword evidence="2" id="KW-0819">tRNA processing</keyword>
<proteinExistence type="inferred from homology"/>
<dbReference type="OrthoDB" id="2387925at2759"/>
<dbReference type="GO" id="GO:0030488">
    <property type="term" value="P:tRNA methylation"/>
    <property type="evidence" value="ECO:0007669"/>
    <property type="project" value="TreeGrafter"/>
</dbReference>
<dbReference type="GO" id="GO:0008175">
    <property type="term" value="F:tRNA methyltransferase activity"/>
    <property type="evidence" value="ECO:0007669"/>
    <property type="project" value="TreeGrafter"/>
</dbReference>
<feature type="domain" description="SAM-dependent methyltransferase TRM5/TYW2-type" evidence="4">
    <location>
        <begin position="90"/>
        <end position="445"/>
    </location>
</feature>
<dbReference type="PROSITE" id="PS51684">
    <property type="entry name" value="SAM_MT_TRM5_TYW2"/>
    <property type="match status" value="1"/>
</dbReference>
<dbReference type="AlphaFoldDB" id="A0A4Q4TJ33"/>
<evidence type="ECO:0000256" key="2">
    <source>
        <dbReference type="PIRNR" id="PIRNR038972"/>
    </source>
</evidence>
<dbReference type="InterPro" id="IPR029063">
    <property type="entry name" value="SAM-dependent_MTases_sf"/>
</dbReference>
<keyword evidence="2" id="KW-0963">Cytoplasm</keyword>
<dbReference type="GO" id="GO:0031591">
    <property type="term" value="P:wybutosine biosynthetic process"/>
    <property type="evidence" value="ECO:0007669"/>
    <property type="project" value="InterPro"/>
</dbReference>
<accession>A0A4Q4TJ33</accession>
<comment type="caution">
    <text evidence="5">The sequence shown here is derived from an EMBL/GenBank/DDBJ whole genome shotgun (WGS) entry which is preliminary data.</text>
</comment>
<dbReference type="Proteomes" id="UP000293360">
    <property type="component" value="Unassembled WGS sequence"/>
</dbReference>
<dbReference type="EMBL" id="QJNU01000166">
    <property type="protein sequence ID" value="RYP05590.1"/>
    <property type="molecule type" value="Genomic_DNA"/>
</dbReference>
<organism evidence="5 6">
    <name type="scientific">Monosporascus ibericus</name>
    <dbReference type="NCBI Taxonomy" id="155417"/>
    <lineage>
        <taxon>Eukaryota</taxon>
        <taxon>Fungi</taxon>
        <taxon>Dikarya</taxon>
        <taxon>Ascomycota</taxon>
        <taxon>Pezizomycotina</taxon>
        <taxon>Sordariomycetes</taxon>
        <taxon>Xylariomycetidae</taxon>
        <taxon>Xylariales</taxon>
        <taxon>Xylariales incertae sedis</taxon>
        <taxon>Monosporascus</taxon>
    </lineage>
</organism>
<dbReference type="GO" id="GO:0005737">
    <property type="term" value="C:cytoplasm"/>
    <property type="evidence" value="ECO:0007669"/>
    <property type="project" value="UniProtKB-SubCell"/>
</dbReference>